<evidence type="ECO:0000313" key="1">
    <source>
        <dbReference type="EMBL" id="GAF01969.1"/>
    </source>
</evidence>
<dbReference type="InterPro" id="IPR036412">
    <property type="entry name" value="HAD-like_sf"/>
</dbReference>
<organism evidence="1 2">
    <name type="scientific">Saccharicrinis fermentans DSM 9555 = JCM 21142</name>
    <dbReference type="NCBI Taxonomy" id="869213"/>
    <lineage>
        <taxon>Bacteria</taxon>
        <taxon>Pseudomonadati</taxon>
        <taxon>Bacteroidota</taxon>
        <taxon>Bacteroidia</taxon>
        <taxon>Marinilabiliales</taxon>
        <taxon>Marinilabiliaceae</taxon>
        <taxon>Saccharicrinis</taxon>
    </lineage>
</organism>
<dbReference type="SUPFAM" id="SSF56784">
    <property type="entry name" value="HAD-like"/>
    <property type="match status" value="1"/>
</dbReference>
<dbReference type="Gene3D" id="1.10.150.240">
    <property type="entry name" value="Putative phosphatase, domain 2"/>
    <property type="match status" value="1"/>
</dbReference>
<reference evidence="1 2" key="1">
    <citation type="journal article" date="2014" name="Genome Announc.">
        <title>Draft Genome Sequence of Cytophaga fermentans JCM 21142T, a Facultative Anaerobe Isolated from Marine Mud.</title>
        <authorList>
            <person name="Starns D."/>
            <person name="Oshima K."/>
            <person name="Suda W."/>
            <person name="Iino T."/>
            <person name="Yuki M."/>
            <person name="Inoue J."/>
            <person name="Kitamura K."/>
            <person name="Iida T."/>
            <person name="Darby A."/>
            <person name="Hattori M."/>
            <person name="Ohkuma M."/>
        </authorList>
    </citation>
    <scope>NUCLEOTIDE SEQUENCE [LARGE SCALE GENOMIC DNA]</scope>
    <source>
        <strain evidence="1 2">JCM 21142</strain>
    </source>
</reference>
<keyword evidence="2" id="KW-1185">Reference proteome</keyword>
<proteinExistence type="predicted"/>
<sequence>MEIKAIIFDLDGTLFDSIEDIVVEKVLYKNECRK</sequence>
<name>W7YHA8_9BACT</name>
<comment type="caution">
    <text evidence="1">The sequence shown here is derived from an EMBL/GenBank/DDBJ whole genome shotgun (WGS) entry which is preliminary data.</text>
</comment>
<dbReference type="EMBL" id="BAMD01000004">
    <property type="protein sequence ID" value="GAF01969.1"/>
    <property type="molecule type" value="Genomic_DNA"/>
</dbReference>
<dbReference type="InterPro" id="IPR023198">
    <property type="entry name" value="PGP-like_dom2"/>
</dbReference>
<dbReference type="Proteomes" id="UP000019402">
    <property type="component" value="Unassembled WGS sequence"/>
</dbReference>
<protein>
    <submittedName>
        <fullName evidence="1">Phosphoglycolate phosphatase</fullName>
    </submittedName>
</protein>
<dbReference type="AlphaFoldDB" id="W7YHA8"/>
<evidence type="ECO:0000313" key="2">
    <source>
        <dbReference type="Proteomes" id="UP000019402"/>
    </source>
</evidence>
<accession>W7YHA8</accession>
<gene>
    <name evidence="1" type="ORF">JCM21142_1592</name>
</gene>